<accession>A0A8S9ZFJ5</accession>
<gene>
    <name evidence="2" type="ORF">Mgra_00008530</name>
</gene>
<evidence type="ECO:0000313" key="3">
    <source>
        <dbReference type="Proteomes" id="UP000605970"/>
    </source>
</evidence>
<keyword evidence="3" id="KW-1185">Reference proteome</keyword>
<reference evidence="2" key="1">
    <citation type="journal article" date="2020" name="Ecol. Evol.">
        <title>Genome structure and content of the rice root-knot nematode (Meloidogyne graminicola).</title>
        <authorList>
            <person name="Phan N.T."/>
            <person name="Danchin E.G.J."/>
            <person name="Klopp C."/>
            <person name="Perfus-Barbeoch L."/>
            <person name="Kozlowski D.K."/>
            <person name="Koutsovoulos G.D."/>
            <person name="Lopez-Roques C."/>
            <person name="Bouchez O."/>
            <person name="Zahm M."/>
            <person name="Besnard G."/>
            <person name="Bellafiore S."/>
        </authorList>
    </citation>
    <scope>NUCLEOTIDE SEQUENCE</scope>
    <source>
        <strain evidence="2">VN-18</strain>
    </source>
</reference>
<keyword evidence="1" id="KW-0732">Signal</keyword>
<name>A0A8S9ZFJ5_9BILA</name>
<dbReference type="EMBL" id="JABEBT010000113">
    <property type="protein sequence ID" value="KAF7632083.1"/>
    <property type="molecule type" value="Genomic_DNA"/>
</dbReference>
<feature type="chain" id="PRO_5035796740" evidence="1">
    <location>
        <begin position="21"/>
        <end position="67"/>
    </location>
</feature>
<comment type="caution">
    <text evidence="2">The sequence shown here is derived from an EMBL/GenBank/DDBJ whole genome shotgun (WGS) entry which is preliminary data.</text>
</comment>
<sequence length="67" mass="7773">MLKTIFVCFLIIGILSTVKLNDEIEKKIKHDDKKTLKNQTGENFFQLNFFKNTDKAKEQSPKVVEKG</sequence>
<dbReference type="Proteomes" id="UP000605970">
    <property type="component" value="Unassembled WGS sequence"/>
</dbReference>
<organism evidence="2 3">
    <name type="scientific">Meloidogyne graminicola</name>
    <dbReference type="NCBI Taxonomy" id="189291"/>
    <lineage>
        <taxon>Eukaryota</taxon>
        <taxon>Metazoa</taxon>
        <taxon>Ecdysozoa</taxon>
        <taxon>Nematoda</taxon>
        <taxon>Chromadorea</taxon>
        <taxon>Rhabditida</taxon>
        <taxon>Tylenchina</taxon>
        <taxon>Tylenchomorpha</taxon>
        <taxon>Tylenchoidea</taxon>
        <taxon>Meloidogynidae</taxon>
        <taxon>Meloidogyninae</taxon>
        <taxon>Meloidogyne</taxon>
    </lineage>
</organism>
<feature type="signal peptide" evidence="1">
    <location>
        <begin position="1"/>
        <end position="20"/>
    </location>
</feature>
<proteinExistence type="predicted"/>
<dbReference type="AlphaFoldDB" id="A0A8S9ZFJ5"/>
<protein>
    <submittedName>
        <fullName evidence="2">Uncharacterized protein</fullName>
    </submittedName>
</protein>
<evidence type="ECO:0000313" key="2">
    <source>
        <dbReference type="EMBL" id="KAF7632083.1"/>
    </source>
</evidence>
<evidence type="ECO:0000256" key="1">
    <source>
        <dbReference type="SAM" id="SignalP"/>
    </source>
</evidence>